<name>A0A3D9HCS1_9FLAO</name>
<dbReference type="NCBIfam" id="NF038402">
    <property type="entry name" value="TroA_like"/>
    <property type="match status" value="1"/>
</dbReference>
<dbReference type="GO" id="GO:0071281">
    <property type="term" value="P:cellular response to iron ion"/>
    <property type="evidence" value="ECO:0007669"/>
    <property type="project" value="TreeGrafter"/>
</dbReference>
<dbReference type="Gene3D" id="3.40.50.1980">
    <property type="entry name" value="Nitrogenase molybdenum iron protein domain"/>
    <property type="match status" value="2"/>
</dbReference>
<evidence type="ECO:0000259" key="2">
    <source>
        <dbReference type="PROSITE" id="PS50983"/>
    </source>
</evidence>
<organism evidence="3 4">
    <name type="scientific">Winogradskyella eximia</name>
    <dbReference type="NCBI Taxonomy" id="262006"/>
    <lineage>
        <taxon>Bacteria</taxon>
        <taxon>Pseudomonadati</taxon>
        <taxon>Bacteroidota</taxon>
        <taxon>Flavobacteriia</taxon>
        <taxon>Flavobacteriales</taxon>
        <taxon>Flavobacteriaceae</taxon>
        <taxon>Winogradskyella</taxon>
    </lineage>
</organism>
<sequence>MTYIDQLKREIQLNKIPKRIISLVPSQTELLVDLGLEASIVGVTKFCVHPKHLRMSKAVVGGTKQINIEKIEALRPDIILCNKEENTKEIIESLKEIAAIHVSDIYNLKDCFELINMYGEIFNIKRTTSTLVSNIQLEREAFQLQFQNRDKLKVAYFIWKKPWMVAASDNFIDVMITEAGFVNVYKEEKRYPEIDLNNSKLKEADLIFLSSEPFPFKEEHVLELQSKFPEKTIKIVDGELFSWYGSRLLKSYTYFKTLSS</sequence>
<reference evidence="3 4" key="1">
    <citation type="submission" date="2018-07" db="EMBL/GenBank/DDBJ databases">
        <title>Genomic Encyclopedia of Type Strains, Phase III (KMG-III): the genomes of soil and plant-associated and newly described type strains.</title>
        <authorList>
            <person name="Whitman W."/>
        </authorList>
    </citation>
    <scope>NUCLEOTIDE SEQUENCE [LARGE SCALE GENOMIC DNA]</scope>
    <source>
        <strain evidence="3 4">CECT 7946</strain>
    </source>
</reference>
<dbReference type="EMBL" id="QRDV01000001">
    <property type="protein sequence ID" value="RED47285.1"/>
    <property type="molecule type" value="Genomic_DNA"/>
</dbReference>
<dbReference type="AlphaFoldDB" id="A0A3D9HCS1"/>
<dbReference type="SUPFAM" id="SSF53807">
    <property type="entry name" value="Helical backbone' metal receptor"/>
    <property type="match status" value="1"/>
</dbReference>
<dbReference type="OrthoDB" id="9816357at2"/>
<protein>
    <submittedName>
        <fullName evidence="3">ABC-type Fe3+-hydroxamate transport system substrate-binding protein</fullName>
    </submittedName>
</protein>
<dbReference type="Pfam" id="PF01497">
    <property type="entry name" value="Peripla_BP_2"/>
    <property type="match status" value="1"/>
</dbReference>
<keyword evidence="4" id="KW-1185">Reference proteome</keyword>
<dbReference type="InterPro" id="IPR050902">
    <property type="entry name" value="ABC_Transporter_SBP"/>
</dbReference>
<proteinExistence type="predicted"/>
<comment type="caution">
    <text evidence="3">The sequence shown here is derived from an EMBL/GenBank/DDBJ whole genome shotgun (WGS) entry which is preliminary data.</text>
</comment>
<dbReference type="RefSeq" id="WP_115816305.1">
    <property type="nucleotide sequence ID" value="NZ_QRDV01000001.1"/>
</dbReference>
<dbReference type="PANTHER" id="PTHR30535:SF34">
    <property type="entry name" value="MOLYBDATE-BINDING PROTEIN MOLA"/>
    <property type="match status" value="1"/>
</dbReference>
<dbReference type="InterPro" id="IPR054828">
    <property type="entry name" value="Vit_B12_bind_prot"/>
</dbReference>
<accession>A0A3D9HCS1</accession>
<dbReference type="PROSITE" id="PS50983">
    <property type="entry name" value="FE_B12_PBP"/>
    <property type="match status" value="1"/>
</dbReference>
<dbReference type="InterPro" id="IPR002491">
    <property type="entry name" value="ABC_transptr_periplasmic_BD"/>
</dbReference>
<evidence type="ECO:0000313" key="3">
    <source>
        <dbReference type="EMBL" id="RED47285.1"/>
    </source>
</evidence>
<feature type="domain" description="Fe/B12 periplasmic-binding" evidence="2">
    <location>
        <begin position="19"/>
        <end position="260"/>
    </location>
</feature>
<dbReference type="PANTHER" id="PTHR30535">
    <property type="entry name" value="VITAMIN B12-BINDING PROTEIN"/>
    <property type="match status" value="1"/>
</dbReference>
<evidence type="ECO:0000313" key="4">
    <source>
        <dbReference type="Proteomes" id="UP000256980"/>
    </source>
</evidence>
<evidence type="ECO:0000256" key="1">
    <source>
        <dbReference type="ARBA" id="ARBA00022729"/>
    </source>
</evidence>
<keyword evidence="1" id="KW-0732">Signal</keyword>
<gene>
    <name evidence="3" type="ORF">DFQ10_1011071</name>
</gene>
<dbReference type="Proteomes" id="UP000256980">
    <property type="component" value="Unassembled WGS sequence"/>
</dbReference>